<sequence>MLPDVSFLFKLTSTLRGWRRTVLVDALHHTSTFFVCQLLIFLNSRHSSAVRWKLTFVLFTQSDL</sequence>
<proteinExistence type="predicted"/>
<dbReference type="AlphaFoldDB" id="A0A9P5NZM7"/>
<evidence type="ECO:0000313" key="1">
    <source>
        <dbReference type="EMBL" id="KAF8909333.1"/>
    </source>
</evidence>
<comment type="caution">
    <text evidence="1">The sequence shown here is derived from an EMBL/GenBank/DDBJ whole genome shotgun (WGS) entry which is preliminary data.</text>
</comment>
<dbReference type="Proteomes" id="UP000724874">
    <property type="component" value="Unassembled WGS sequence"/>
</dbReference>
<keyword evidence="2" id="KW-1185">Reference proteome</keyword>
<evidence type="ECO:0000313" key="2">
    <source>
        <dbReference type="Proteomes" id="UP000724874"/>
    </source>
</evidence>
<gene>
    <name evidence="1" type="ORF">CPB84DRAFT_1765874</name>
</gene>
<dbReference type="EMBL" id="JADNYJ010000009">
    <property type="protein sequence ID" value="KAF8909333.1"/>
    <property type="molecule type" value="Genomic_DNA"/>
</dbReference>
<accession>A0A9P5NZM7</accession>
<organism evidence="1 2">
    <name type="scientific">Gymnopilus junonius</name>
    <name type="common">Spectacular rustgill mushroom</name>
    <name type="synonym">Gymnopilus spectabilis subsp. junonius</name>
    <dbReference type="NCBI Taxonomy" id="109634"/>
    <lineage>
        <taxon>Eukaryota</taxon>
        <taxon>Fungi</taxon>
        <taxon>Dikarya</taxon>
        <taxon>Basidiomycota</taxon>
        <taxon>Agaricomycotina</taxon>
        <taxon>Agaricomycetes</taxon>
        <taxon>Agaricomycetidae</taxon>
        <taxon>Agaricales</taxon>
        <taxon>Agaricineae</taxon>
        <taxon>Hymenogastraceae</taxon>
        <taxon>Gymnopilus</taxon>
    </lineage>
</organism>
<name>A0A9P5NZM7_GYMJU</name>
<reference evidence="1" key="1">
    <citation type="submission" date="2020-11" db="EMBL/GenBank/DDBJ databases">
        <authorList>
            <consortium name="DOE Joint Genome Institute"/>
            <person name="Ahrendt S."/>
            <person name="Riley R."/>
            <person name="Andreopoulos W."/>
            <person name="LaButti K."/>
            <person name="Pangilinan J."/>
            <person name="Ruiz-duenas F.J."/>
            <person name="Barrasa J.M."/>
            <person name="Sanchez-Garcia M."/>
            <person name="Camarero S."/>
            <person name="Miyauchi S."/>
            <person name="Serrano A."/>
            <person name="Linde D."/>
            <person name="Babiker R."/>
            <person name="Drula E."/>
            <person name="Ayuso-Fernandez I."/>
            <person name="Pacheco R."/>
            <person name="Padilla G."/>
            <person name="Ferreira P."/>
            <person name="Barriuso J."/>
            <person name="Kellner H."/>
            <person name="Castanera R."/>
            <person name="Alfaro M."/>
            <person name="Ramirez L."/>
            <person name="Pisabarro A.G."/>
            <person name="Kuo A."/>
            <person name="Tritt A."/>
            <person name="Lipzen A."/>
            <person name="He G."/>
            <person name="Yan M."/>
            <person name="Ng V."/>
            <person name="Cullen D."/>
            <person name="Martin F."/>
            <person name="Rosso M.-N."/>
            <person name="Henrissat B."/>
            <person name="Hibbett D."/>
            <person name="Martinez A.T."/>
            <person name="Grigoriev I.V."/>
        </authorList>
    </citation>
    <scope>NUCLEOTIDE SEQUENCE</scope>
    <source>
        <strain evidence="1">AH 44721</strain>
    </source>
</reference>
<protein>
    <submittedName>
        <fullName evidence="1">Uncharacterized protein</fullName>
    </submittedName>
</protein>